<dbReference type="Pfam" id="PF00512">
    <property type="entry name" value="HisKA"/>
    <property type="match status" value="1"/>
</dbReference>
<dbReference type="InterPro" id="IPR036097">
    <property type="entry name" value="HisK_dim/P_sf"/>
</dbReference>
<comment type="subcellular location">
    <subcellularLocation>
        <location evidence="2">Cell membrane</location>
        <topology evidence="2">Multi-pass membrane protein</topology>
    </subcellularLocation>
</comment>
<dbReference type="InterPro" id="IPR005467">
    <property type="entry name" value="His_kinase_dom"/>
</dbReference>
<dbReference type="PROSITE" id="PS50109">
    <property type="entry name" value="HIS_KIN"/>
    <property type="match status" value="1"/>
</dbReference>
<evidence type="ECO:0000256" key="7">
    <source>
        <dbReference type="ARBA" id="ARBA00022777"/>
    </source>
</evidence>
<dbReference type="SMART" id="SM00388">
    <property type="entry name" value="HisKA"/>
    <property type="match status" value="1"/>
</dbReference>
<dbReference type="Gene3D" id="3.30.565.10">
    <property type="entry name" value="Histidine kinase-like ATPase, C-terminal domain"/>
    <property type="match status" value="1"/>
</dbReference>
<keyword evidence="8" id="KW-0902">Two-component regulatory system</keyword>
<dbReference type="SUPFAM" id="SSF55874">
    <property type="entry name" value="ATPase domain of HSP90 chaperone/DNA topoisomerase II/histidine kinase"/>
    <property type="match status" value="1"/>
</dbReference>
<dbReference type="GO" id="GO:0016301">
    <property type="term" value="F:kinase activity"/>
    <property type="evidence" value="ECO:0007669"/>
    <property type="project" value="UniProtKB-KW"/>
</dbReference>
<keyword evidence="6" id="KW-0808">Transferase</keyword>
<protein>
    <recommendedName>
        <fullName evidence="3">histidine kinase</fullName>
        <ecNumber evidence="3">2.7.13.3</ecNumber>
    </recommendedName>
</protein>
<evidence type="ECO:0000256" key="1">
    <source>
        <dbReference type="ARBA" id="ARBA00000085"/>
    </source>
</evidence>
<keyword evidence="12" id="KW-1185">Reference proteome</keyword>
<dbReference type="InterPro" id="IPR036890">
    <property type="entry name" value="HATPase_C_sf"/>
</dbReference>
<comment type="catalytic activity">
    <reaction evidence="1">
        <text>ATP + protein L-histidine = ADP + protein N-phospho-L-histidine.</text>
        <dbReference type="EC" id="2.7.13.3"/>
    </reaction>
</comment>
<dbReference type="InterPro" id="IPR004358">
    <property type="entry name" value="Sig_transdc_His_kin-like_C"/>
</dbReference>
<evidence type="ECO:0000256" key="6">
    <source>
        <dbReference type="ARBA" id="ARBA00022679"/>
    </source>
</evidence>
<dbReference type="CDD" id="cd00082">
    <property type="entry name" value="HisKA"/>
    <property type="match status" value="1"/>
</dbReference>
<dbReference type="Pfam" id="PF02518">
    <property type="entry name" value="HATPase_c"/>
    <property type="match status" value="1"/>
</dbReference>
<dbReference type="InterPro" id="IPR050980">
    <property type="entry name" value="2C_sensor_his_kinase"/>
</dbReference>
<evidence type="ECO:0000256" key="8">
    <source>
        <dbReference type="ARBA" id="ARBA00023012"/>
    </source>
</evidence>
<feature type="domain" description="Histidine kinase" evidence="10">
    <location>
        <begin position="227"/>
        <end position="426"/>
    </location>
</feature>
<dbReference type="SUPFAM" id="SSF47384">
    <property type="entry name" value="Homodimeric domain of signal transducing histidine kinase"/>
    <property type="match status" value="1"/>
</dbReference>
<reference evidence="11" key="1">
    <citation type="submission" date="2021-04" db="EMBL/GenBank/DDBJ databases">
        <title>Pseudonocardia sp. nov., isolated from sandy soil of mangrove forest.</title>
        <authorList>
            <person name="Zan Z."/>
            <person name="Huang R."/>
            <person name="Liu W."/>
        </authorList>
    </citation>
    <scope>NUCLEOTIDE SEQUENCE</scope>
    <source>
        <strain evidence="11">S2-4</strain>
    </source>
</reference>
<dbReference type="SMART" id="SM00387">
    <property type="entry name" value="HATPase_c"/>
    <property type="match status" value="1"/>
</dbReference>
<keyword evidence="4" id="KW-0472">Membrane</keyword>
<evidence type="ECO:0000256" key="3">
    <source>
        <dbReference type="ARBA" id="ARBA00012438"/>
    </source>
</evidence>
<keyword evidence="4" id="KW-1003">Cell membrane</keyword>
<dbReference type="PRINTS" id="PR00344">
    <property type="entry name" value="BCTRLSENSOR"/>
</dbReference>
<dbReference type="EC" id="2.7.13.3" evidence="3"/>
<dbReference type="InterPro" id="IPR003594">
    <property type="entry name" value="HATPase_dom"/>
</dbReference>
<gene>
    <name evidence="11" type="ORF">KDL28_36050</name>
</gene>
<proteinExistence type="predicted"/>
<name>A0ABT1AC13_9PSEU</name>
<evidence type="ECO:0000256" key="4">
    <source>
        <dbReference type="ARBA" id="ARBA00022475"/>
    </source>
</evidence>
<evidence type="ECO:0000313" key="11">
    <source>
        <dbReference type="EMBL" id="MCO1660485.1"/>
    </source>
</evidence>
<dbReference type="Gene3D" id="1.10.287.130">
    <property type="match status" value="1"/>
</dbReference>
<evidence type="ECO:0000256" key="9">
    <source>
        <dbReference type="ARBA" id="ARBA00023026"/>
    </source>
</evidence>
<keyword evidence="7 11" id="KW-0418">Kinase</keyword>
<keyword evidence="9" id="KW-0843">Virulence</keyword>
<evidence type="ECO:0000256" key="5">
    <source>
        <dbReference type="ARBA" id="ARBA00022553"/>
    </source>
</evidence>
<dbReference type="RefSeq" id="WP_252446001.1">
    <property type="nucleotide sequence ID" value="NZ_JAGSOV010000084.1"/>
</dbReference>
<accession>A0ABT1AC13</accession>
<dbReference type="InterPro" id="IPR003661">
    <property type="entry name" value="HisK_dim/P_dom"/>
</dbReference>
<dbReference type="EMBL" id="JAGSOV010000084">
    <property type="protein sequence ID" value="MCO1660485.1"/>
    <property type="molecule type" value="Genomic_DNA"/>
</dbReference>
<dbReference type="Proteomes" id="UP001165283">
    <property type="component" value="Unassembled WGS sequence"/>
</dbReference>
<keyword evidence="5" id="KW-0597">Phosphoprotein</keyword>
<evidence type="ECO:0000259" key="10">
    <source>
        <dbReference type="PROSITE" id="PS50109"/>
    </source>
</evidence>
<organism evidence="11 12">
    <name type="scientific">Pseudonocardia humida</name>
    <dbReference type="NCBI Taxonomy" id="2800819"/>
    <lineage>
        <taxon>Bacteria</taxon>
        <taxon>Bacillati</taxon>
        <taxon>Actinomycetota</taxon>
        <taxon>Actinomycetes</taxon>
        <taxon>Pseudonocardiales</taxon>
        <taxon>Pseudonocardiaceae</taxon>
        <taxon>Pseudonocardia</taxon>
    </lineage>
</organism>
<evidence type="ECO:0000313" key="12">
    <source>
        <dbReference type="Proteomes" id="UP001165283"/>
    </source>
</evidence>
<dbReference type="PANTHER" id="PTHR44936:SF9">
    <property type="entry name" value="SENSOR PROTEIN CREC"/>
    <property type="match status" value="1"/>
</dbReference>
<evidence type="ECO:0000256" key="2">
    <source>
        <dbReference type="ARBA" id="ARBA00004651"/>
    </source>
</evidence>
<sequence>MRQLVTRLTLTAAVVAVAAVVAAALVVHLLQDRAQERGRAEADLSALTSLAEATADEESLLRGIARTPAGREGRLAVHLGGATIGSSRLSASAREVPERAPRTAEVGVDGGTVLVRRADGVAGPVVVEVFLPAAAPAADGWLWAVPLVGAGALGTGVGVLLARRRVRPVTADLVALADAARGVGGDRRPLRGRTMHTPQTLDAAAAIDGLADRFADAHAGERRLAADLSHRLRTPLTALRLDVSAIGDSPAADRIRASLDALNAAVDSLIRAPEQARTQQPGPARCDVVAVVRKRMAFWQPLAQHTGRDCEVRTVDQPAVTALTEDDLGAVVDALMSNVFRYTPGGTAVAVSVVRHAGWVTLVVDDAGSGVADPASALGRGVSGSGSTGLGLDIARDAVEATGGTIHVERAALGGARVRLRFGEVGAEHADPDEPRAWRLWGAAGRPERAGAGPADHASPTHVSWPHRVRRAMRATTRWLRPFARGDA</sequence>
<comment type="caution">
    <text evidence="11">The sequence shown here is derived from an EMBL/GenBank/DDBJ whole genome shotgun (WGS) entry which is preliminary data.</text>
</comment>
<dbReference type="PANTHER" id="PTHR44936">
    <property type="entry name" value="SENSOR PROTEIN CREC"/>
    <property type="match status" value="1"/>
</dbReference>